<keyword evidence="3" id="KW-1185">Reference proteome</keyword>
<feature type="compositionally biased region" description="Basic and acidic residues" evidence="1">
    <location>
        <begin position="341"/>
        <end position="355"/>
    </location>
</feature>
<feature type="compositionally biased region" description="Basic and acidic residues" evidence="1">
    <location>
        <begin position="56"/>
        <end position="77"/>
    </location>
</feature>
<dbReference type="AlphaFoldDB" id="A0ABD0V8I5"/>
<feature type="region of interest" description="Disordered" evidence="1">
    <location>
        <begin position="341"/>
        <end position="366"/>
    </location>
</feature>
<sequence>MAIEDMLTNDENIYLMHNLLEDFFLYKRFSSALDKRHPLSNYKAPLYTEALMGDHPSLRDPMTKRDPRPAVHNDGKKRSCKVSKIDDMVSNVIDDCLIVFHKSHFSNDLVVMAPKRSDRVCLPPIEYLIIYEISLRVGLRFPPPPKLIDIPAVCRVSHPSFHTNYGGTNHFLQRSRENSDTRMHFLGWANLLAMRRNASHSDPNCWTFVLEVRKMGVDEGFARSSTCWSRRYYEDAQFGLSVQATRSIVMMLKKSTKKKLEGSLASTNKVPLNSSPAKLHISEDMLNHQCVKRRRADDLVNSHRMDIEVELTQSLNEWNNEFVKIKFLQEEYKRKYDHKTKEMKAVKNSSHDQTRSEGSANLWREDSSLEDKNKRFQSLIAKKEVALVAVEGLTPNQASDDPPSDSDDYDDIESELRKVFSNDDEVVKIEVVVVVVCGFQVILDGGYDSGGCGEGDRLEVDAVERKLLQLGGEGKRVVEVELLLAGMQSREIDDLRLQFHKIGSTSGIGVRTGTAVHAPLPFTIVPAFGTIHGVGVTRRFARG</sequence>
<accession>A0ABD0V8I5</accession>
<feature type="region of interest" description="Disordered" evidence="1">
    <location>
        <begin position="55"/>
        <end position="77"/>
    </location>
</feature>
<comment type="caution">
    <text evidence="2">The sequence shown here is derived from an EMBL/GenBank/DDBJ whole genome shotgun (WGS) entry which is preliminary data.</text>
</comment>
<organism evidence="2 3">
    <name type="scientific">Dendrobium thyrsiflorum</name>
    <name type="common">Pinecone-like raceme dendrobium</name>
    <name type="synonym">Orchid</name>
    <dbReference type="NCBI Taxonomy" id="117978"/>
    <lineage>
        <taxon>Eukaryota</taxon>
        <taxon>Viridiplantae</taxon>
        <taxon>Streptophyta</taxon>
        <taxon>Embryophyta</taxon>
        <taxon>Tracheophyta</taxon>
        <taxon>Spermatophyta</taxon>
        <taxon>Magnoliopsida</taxon>
        <taxon>Liliopsida</taxon>
        <taxon>Asparagales</taxon>
        <taxon>Orchidaceae</taxon>
        <taxon>Epidendroideae</taxon>
        <taxon>Malaxideae</taxon>
        <taxon>Dendrobiinae</taxon>
        <taxon>Dendrobium</taxon>
    </lineage>
</organism>
<evidence type="ECO:0000313" key="3">
    <source>
        <dbReference type="Proteomes" id="UP001552299"/>
    </source>
</evidence>
<reference evidence="2 3" key="1">
    <citation type="journal article" date="2024" name="Plant Biotechnol. J.">
        <title>Dendrobium thyrsiflorum genome and its molecular insights into genes involved in important horticultural traits.</title>
        <authorList>
            <person name="Chen B."/>
            <person name="Wang J.Y."/>
            <person name="Zheng P.J."/>
            <person name="Li K.L."/>
            <person name="Liang Y.M."/>
            <person name="Chen X.F."/>
            <person name="Zhang C."/>
            <person name="Zhao X."/>
            <person name="He X."/>
            <person name="Zhang G.Q."/>
            <person name="Liu Z.J."/>
            <person name="Xu Q."/>
        </authorList>
    </citation>
    <scope>NUCLEOTIDE SEQUENCE [LARGE SCALE GENOMIC DNA]</scope>
    <source>
        <strain evidence="2">GZMU011</strain>
    </source>
</reference>
<gene>
    <name evidence="2" type="ORF">M5K25_008375</name>
</gene>
<evidence type="ECO:0000256" key="1">
    <source>
        <dbReference type="SAM" id="MobiDB-lite"/>
    </source>
</evidence>
<dbReference type="EMBL" id="JANQDX010000007">
    <property type="protein sequence ID" value="KAL0921314.1"/>
    <property type="molecule type" value="Genomic_DNA"/>
</dbReference>
<proteinExistence type="predicted"/>
<dbReference type="Proteomes" id="UP001552299">
    <property type="component" value="Unassembled WGS sequence"/>
</dbReference>
<protein>
    <submittedName>
        <fullName evidence="2">Uncharacterized protein</fullName>
    </submittedName>
</protein>
<evidence type="ECO:0000313" key="2">
    <source>
        <dbReference type="EMBL" id="KAL0921314.1"/>
    </source>
</evidence>
<name>A0ABD0V8I5_DENTH</name>